<protein>
    <submittedName>
        <fullName evidence="1">Probable iron-sulfur binding protein YPO1417</fullName>
    </submittedName>
</protein>
<accession>A0A3B0ZXH3</accession>
<dbReference type="Gene3D" id="2.30.110.10">
    <property type="entry name" value="Electron Transport, Fmn-binding Protein, Chain A"/>
    <property type="match status" value="2"/>
</dbReference>
<dbReference type="AlphaFoldDB" id="A0A3B0ZXH3"/>
<organism evidence="1">
    <name type="scientific">hydrothermal vent metagenome</name>
    <dbReference type="NCBI Taxonomy" id="652676"/>
    <lineage>
        <taxon>unclassified sequences</taxon>
        <taxon>metagenomes</taxon>
        <taxon>ecological metagenomes</taxon>
    </lineage>
</organism>
<dbReference type="InterPro" id="IPR012349">
    <property type="entry name" value="Split_barrel_FMN-bd"/>
</dbReference>
<dbReference type="PANTHER" id="PTHR42815">
    <property type="entry name" value="FAD-BINDING, PUTATIVE (AFU_ORTHOLOGUE AFUA_6G07600)-RELATED"/>
    <property type="match status" value="1"/>
</dbReference>
<proteinExistence type="predicted"/>
<dbReference type="PANTHER" id="PTHR42815:SF2">
    <property type="entry name" value="FAD-BINDING, PUTATIVE (AFU_ORTHOLOGUE AFUA_6G07600)-RELATED"/>
    <property type="match status" value="1"/>
</dbReference>
<sequence>MTDNHSYHEGELAVQKRVNRLDMARMAGRMISNSIPAGALQFIEQQVMVVIGSLKDDGNVWCSIVFGNPGFVRAQDVNTIDIDMRHAGLADDDPLWSNITSNQSVGMLFIELASRRRLRINGQMNKKTMHQFVLSIDQAYPNCPKYIQRRQIKKVQKFNSPIEIKPALTGTHLTEEQKTLVCQADTFFVASAYADKENHYSVDASHRGGHPGFINFTDEQKLRIPDYQGNNMFNTLGNFQCYPHAGIIFIDFFRGRLLQLSGIPKIIWQHDIQTDGAQHYWQFEIKHWRESTIPIDINWALLDASPFNPEP</sequence>
<name>A0A3B0ZXH3_9ZZZZ</name>
<gene>
    <name evidence="1" type="ORF">MNBD_GAMMA21-60</name>
</gene>
<dbReference type="EMBL" id="UOFR01000001">
    <property type="protein sequence ID" value="VAW90619.1"/>
    <property type="molecule type" value="Genomic_DNA"/>
</dbReference>
<evidence type="ECO:0000313" key="1">
    <source>
        <dbReference type="EMBL" id="VAW90619.1"/>
    </source>
</evidence>
<reference evidence="1" key="1">
    <citation type="submission" date="2018-06" db="EMBL/GenBank/DDBJ databases">
        <authorList>
            <person name="Zhirakovskaya E."/>
        </authorList>
    </citation>
    <scope>NUCLEOTIDE SEQUENCE</scope>
</reference>